<dbReference type="AlphaFoldDB" id="A0A6A5WDS2"/>
<organism evidence="2 3">
    <name type="scientific">Amniculicola lignicola CBS 123094</name>
    <dbReference type="NCBI Taxonomy" id="1392246"/>
    <lineage>
        <taxon>Eukaryota</taxon>
        <taxon>Fungi</taxon>
        <taxon>Dikarya</taxon>
        <taxon>Ascomycota</taxon>
        <taxon>Pezizomycotina</taxon>
        <taxon>Dothideomycetes</taxon>
        <taxon>Pleosporomycetidae</taxon>
        <taxon>Pleosporales</taxon>
        <taxon>Amniculicolaceae</taxon>
        <taxon>Amniculicola</taxon>
    </lineage>
</organism>
<evidence type="ECO:0000313" key="2">
    <source>
        <dbReference type="EMBL" id="KAF1997305.1"/>
    </source>
</evidence>
<sequence length="131" mass="14465">MSSSLLIIQNLYNAYKANDLTAFYTDLSPTLTWTESAGFPTAGTYHTKEEIVANVFSVLARDWDDWFFTLEELIDGGKDVVAVGTYRGRNKGTGRAFESRAAHVWRVVGGKIEGFEQFADTAVMQNAALDG</sequence>
<keyword evidence="3" id="KW-1185">Reference proteome</keyword>
<proteinExistence type="predicted"/>
<protein>
    <submittedName>
        <fullName evidence="2">NTF2-like protein</fullName>
    </submittedName>
</protein>
<name>A0A6A5WDS2_9PLEO</name>
<evidence type="ECO:0000259" key="1">
    <source>
        <dbReference type="Pfam" id="PF12680"/>
    </source>
</evidence>
<dbReference type="PANTHER" id="PTHR41252">
    <property type="entry name" value="BLR2505 PROTEIN"/>
    <property type="match status" value="1"/>
</dbReference>
<dbReference type="SUPFAM" id="SSF54427">
    <property type="entry name" value="NTF2-like"/>
    <property type="match status" value="1"/>
</dbReference>
<dbReference type="OrthoDB" id="3732441at2759"/>
<reference evidence="2" key="1">
    <citation type="journal article" date="2020" name="Stud. Mycol.">
        <title>101 Dothideomycetes genomes: a test case for predicting lifestyles and emergence of pathogens.</title>
        <authorList>
            <person name="Haridas S."/>
            <person name="Albert R."/>
            <person name="Binder M."/>
            <person name="Bloem J."/>
            <person name="Labutti K."/>
            <person name="Salamov A."/>
            <person name="Andreopoulos B."/>
            <person name="Baker S."/>
            <person name="Barry K."/>
            <person name="Bills G."/>
            <person name="Bluhm B."/>
            <person name="Cannon C."/>
            <person name="Castanera R."/>
            <person name="Culley D."/>
            <person name="Daum C."/>
            <person name="Ezra D."/>
            <person name="Gonzalez J."/>
            <person name="Henrissat B."/>
            <person name="Kuo A."/>
            <person name="Liang C."/>
            <person name="Lipzen A."/>
            <person name="Lutzoni F."/>
            <person name="Magnuson J."/>
            <person name="Mondo S."/>
            <person name="Nolan M."/>
            <person name="Ohm R."/>
            <person name="Pangilinan J."/>
            <person name="Park H.-J."/>
            <person name="Ramirez L."/>
            <person name="Alfaro M."/>
            <person name="Sun H."/>
            <person name="Tritt A."/>
            <person name="Yoshinaga Y."/>
            <person name="Zwiers L.-H."/>
            <person name="Turgeon B."/>
            <person name="Goodwin S."/>
            <person name="Spatafora J."/>
            <person name="Crous P."/>
            <person name="Grigoriev I."/>
        </authorList>
    </citation>
    <scope>NUCLEOTIDE SEQUENCE</scope>
    <source>
        <strain evidence="2">CBS 123094</strain>
    </source>
</reference>
<accession>A0A6A5WDS2</accession>
<dbReference type="InterPro" id="IPR032710">
    <property type="entry name" value="NTF2-like_dom_sf"/>
</dbReference>
<gene>
    <name evidence="2" type="ORF">P154DRAFT_606624</name>
</gene>
<dbReference type="EMBL" id="ML977615">
    <property type="protein sequence ID" value="KAF1997305.1"/>
    <property type="molecule type" value="Genomic_DNA"/>
</dbReference>
<dbReference type="Pfam" id="PF12680">
    <property type="entry name" value="SnoaL_2"/>
    <property type="match status" value="1"/>
</dbReference>
<dbReference type="Proteomes" id="UP000799779">
    <property type="component" value="Unassembled WGS sequence"/>
</dbReference>
<evidence type="ECO:0000313" key="3">
    <source>
        <dbReference type="Proteomes" id="UP000799779"/>
    </source>
</evidence>
<dbReference type="Gene3D" id="3.10.450.50">
    <property type="match status" value="1"/>
</dbReference>
<dbReference type="InterPro" id="IPR037401">
    <property type="entry name" value="SnoaL-like"/>
</dbReference>
<feature type="domain" description="SnoaL-like" evidence="1">
    <location>
        <begin position="9"/>
        <end position="112"/>
    </location>
</feature>
<dbReference type="PANTHER" id="PTHR41252:SF1">
    <property type="entry name" value="BLR2505 PROTEIN"/>
    <property type="match status" value="1"/>
</dbReference>